<dbReference type="InterPro" id="IPR001656">
    <property type="entry name" value="PsdUridine_synth_TruD"/>
</dbReference>
<dbReference type="Pfam" id="PF01142">
    <property type="entry name" value="TruD"/>
    <property type="match status" value="2"/>
</dbReference>
<dbReference type="RefSeq" id="WP_345340703.1">
    <property type="nucleotide sequence ID" value="NZ_BAABLI010000016.1"/>
</dbReference>
<comment type="catalytic activity">
    <reaction evidence="4">
        <text>uridine(13) in tRNA = pseudouridine(13) in tRNA</text>
        <dbReference type="Rhea" id="RHEA:42540"/>
        <dbReference type="Rhea" id="RHEA-COMP:10105"/>
        <dbReference type="Rhea" id="RHEA-COMP:10106"/>
        <dbReference type="ChEBI" id="CHEBI:65314"/>
        <dbReference type="ChEBI" id="CHEBI:65315"/>
        <dbReference type="EC" id="5.4.99.27"/>
    </reaction>
</comment>
<dbReference type="Proteomes" id="UP001597380">
    <property type="component" value="Unassembled WGS sequence"/>
</dbReference>
<dbReference type="InterPro" id="IPR050170">
    <property type="entry name" value="TruD_pseudoU_synthase"/>
</dbReference>
<gene>
    <name evidence="4 6" type="primary">truD</name>
    <name evidence="6" type="ORF">ACFSJ3_07880</name>
</gene>
<name>A0ABW4XLN8_9GAMM</name>
<dbReference type="EC" id="5.4.99.27" evidence="4"/>
<dbReference type="Gene3D" id="3.30.2350.20">
    <property type="entry name" value="TruD, catalytic domain"/>
    <property type="match status" value="1"/>
</dbReference>
<keyword evidence="3 4" id="KW-0413">Isomerase</keyword>
<reference evidence="7" key="1">
    <citation type="journal article" date="2019" name="Int. J. Syst. Evol. Microbiol.">
        <title>The Global Catalogue of Microorganisms (GCM) 10K type strain sequencing project: providing services to taxonomists for standard genome sequencing and annotation.</title>
        <authorList>
            <consortium name="The Broad Institute Genomics Platform"/>
            <consortium name="The Broad Institute Genome Sequencing Center for Infectious Disease"/>
            <person name="Wu L."/>
            <person name="Ma J."/>
        </authorList>
    </citation>
    <scope>NUCLEOTIDE SEQUENCE [LARGE SCALE GENOMIC DNA]</scope>
    <source>
        <strain evidence="7">CGMCC 1.10992</strain>
    </source>
</reference>
<sequence length="344" mass="38031">MNFDLATCWHGLAYLHQCPTGSGQLKKQPEDFFVDEVMGFEPSGEGEHLWLQVRKRDANTADVIKSLSGRLGVSPKVIGHSGLKDRWAVTQQWLSVQLPGQDAPDMLGELSPGVEVIAQTRHHKKLRPGTHAANCFEIRLRELTQPEECVERLENIIETGVPNYFGEQRFGREGKNLSLAQSLFAGKRIKSRNQKSMAISSARSFLFNRVASERVAQGLKPLDGESLMLSGSRSFFTAEQIDGEISERLANADVLLSAPLWGRGELPSIGSAGEIERASLVGCESLMEGLEGQGLKQERRPLILRPESLSWQVEGNEILLKFSLPTGSFATAVVRELIQIQENT</sequence>
<dbReference type="HAMAP" id="MF_01082">
    <property type="entry name" value="TruD"/>
    <property type="match status" value="1"/>
</dbReference>
<dbReference type="CDD" id="cd02575">
    <property type="entry name" value="PseudoU_synth_EcTruD"/>
    <property type="match status" value="1"/>
</dbReference>
<comment type="function">
    <text evidence="4">Responsible for synthesis of pseudouridine from uracil-13 in transfer RNAs.</text>
</comment>
<dbReference type="EMBL" id="JBHUHT010000010">
    <property type="protein sequence ID" value="MFD2095897.1"/>
    <property type="molecule type" value="Genomic_DNA"/>
</dbReference>
<dbReference type="InterPro" id="IPR011760">
    <property type="entry name" value="PsdUridine_synth_TruD_insert"/>
</dbReference>
<evidence type="ECO:0000313" key="6">
    <source>
        <dbReference type="EMBL" id="MFD2095897.1"/>
    </source>
</evidence>
<proteinExistence type="inferred from homology"/>
<dbReference type="InterPro" id="IPR042214">
    <property type="entry name" value="TruD_catalytic"/>
</dbReference>
<protein>
    <recommendedName>
        <fullName evidence="4">tRNA pseudouridine synthase D</fullName>
        <ecNumber evidence="4">5.4.99.27</ecNumber>
    </recommendedName>
    <alternativeName>
        <fullName evidence="4">tRNA pseudouridine(13) synthase</fullName>
    </alternativeName>
    <alternativeName>
        <fullName evidence="4">tRNA pseudouridylate synthase D</fullName>
    </alternativeName>
    <alternativeName>
        <fullName evidence="4">tRNA-uridine isomerase D</fullName>
    </alternativeName>
</protein>
<evidence type="ECO:0000256" key="2">
    <source>
        <dbReference type="ARBA" id="ARBA00022694"/>
    </source>
</evidence>
<dbReference type="Gene3D" id="3.30.2340.10">
    <property type="entry name" value="TruD, insertion domain"/>
    <property type="match status" value="1"/>
</dbReference>
<feature type="active site" description="Nucleophile" evidence="4">
    <location>
        <position position="85"/>
    </location>
</feature>
<organism evidence="6 7">
    <name type="scientific">Corallincola platygyrae</name>
    <dbReference type="NCBI Taxonomy" id="1193278"/>
    <lineage>
        <taxon>Bacteria</taxon>
        <taxon>Pseudomonadati</taxon>
        <taxon>Pseudomonadota</taxon>
        <taxon>Gammaproteobacteria</taxon>
        <taxon>Alteromonadales</taxon>
        <taxon>Psychromonadaceae</taxon>
        <taxon>Corallincola</taxon>
    </lineage>
</organism>
<dbReference type="SUPFAM" id="SSF55120">
    <property type="entry name" value="Pseudouridine synthase"/>
    <property type="match status" value="1"/>
</dbReference>
<evidence type="ECO:0000313" key="7">
    <source>
        <dbReference type="Proteomes" id="UP001597380"/>
    </source>
</evidence>
<dbReference type="PANTHER" id="PTHR47811:SF1">
    <property type="entry name" value="TRNA PSEUDOURIDINE SYNTHASE D"/>
    <property type="match status" value="1"/>
</dbReference>
<comment type="similarity">
    <text evidence="1 4">Belongs to the pseudouridine synthase TruD family.</text>
</comment>
<dbReference type="InterPro" id="IPR020119">
    <property type="entry name" value="PsdUridine_synth_TruD_CS"/>
</dbReference>
<evidence type="ECO:0000256" key="4">
    <source>
        <dbReference type="HAMAP-Rule" id="MF_01082"/>
    </source>
</evidence>
<evidence type="ECO:0000256" key="3">
    <source>
        <dbReference type="ARBA" id="ARBA00023235"/>
    </source>
</evidence>
<comment type="caution">
    <text evidence="6">The sequence shown here is derived from an EMBL/GenBank/DDBJ whole genome shotgun (WGS) entry which is preliminary data.</text>
</comment>
<feature type="domain" description="TRUD" evidence="5">
    <location>
        <begin position="160"/>
        <end position="304"/>
    </location>
</feature>
<dbReference type="PROSITE" id="PS50984">
    <property type="entry name" value="TRUD"/>
    <property type="match status" value="1"/>
</dbReference>
<dbReference type="InterPro" id="IPR020103">
    <property type="entry name" value="PsdUridine_synth_cat_dom_sf"/>
</dbReference>
<keyword evidence="7" id="KW-1185">Reference proteome</keyword>
<dbReference type="InterPro" id="IPR043165">
    <property type="entry name" value="TruD_insert_sf"/>
</dbReference>
<keyword evidence="2 4" id="KW-0819">tRNA processing</keyword>
<dbReference type="PROSITE" id="PS01268">
    <property type="entry name" value="UPF0024"/>
    <property type="match status" value="1"/>
</dbReference>
<accession>A0ABW4XLN8</accession>
<dbReference type="GO" id="GO:0160150">
    <property type="term" value="F:tRNA pseudouridine(13) synthase activity"/>
    <property type="evidence" value="ECO:0007669"/>
    <property type="project" value="UniProtKB-EC"/>
</dbReference>
<evidence type="ECO:0000259" key="5">
    <source>
        <dbReference type="PROSITE" id="PS50984"/>
    </source>
</evidence>
<dbReference type="PANTHER" id="PTHR47811">
    <property type="entry name" value="TRNA PSEUDOURIDINE SYNTHASE D"/>
    <property type="match status" value="1"/>
</dbReference>
<evidence type="ECO:0000256" key="1">
    <source>
        <dbReference type="ARBA" id="ARBA00007953"/>
    </source>
</evidence>